<proteinExistence type="predicted"/>
<sequence length="77" mass="8768">MIQRKQSSVLVVHGYWAPWGLKSTFNPEGKVYNLPEGLRILLQSQASLYLAVIMSESAFFDIDKRASEVSEELLPRK</sequence>
<organism evidence="1 2">
    <name type="scientific">Molorchus minor</name>
    <dbReference type="NCBI Taxonomy" id="1323400"/>
    <lineage>
        <taxon>Eukaryota</taxon>
        <taxon>Metazoa</taxon>
        <taxon>Ecdysozoa</taxon>
        <taxon>Arthropoda</taxon>
        <taxon>Hexapoda</taxon>
        <taxon>Insecta</taxon>
        <taxon>Pterygota</taxon>
        <taxon>Neoptera</taxon>
        <taxon>Endopterygota</taxon>
        <taxon>Coleoptera</taxon>
        <taxon>Polyphaga</taxon>
        <taxon>Cucujiformia</taxon>
        <taxon>Chrysomeloidea</taxon>
        <taxon>Cerambycidae</taxon>
        <taxon>Lamiinae</taxon>
        <taxon>Monochamini</taxon>
        <taxon>Molorchus</taxon>
    </lineage>
</organism>
<reference evidence="1" key="1">
    <citation type="journal article" date="2023" name="Insect Mol. Biol.">
        <title>Genome sequencing provides insights into the evolution of gene families encoding plant cell wall-degrading enzymes in longhorned beetles.</title>
        <authorList>
            <person name="Shin N.R."/>
            <person name="Okamura Y."/>
            <person name="Kirsch R."/>
            <person name="Pauchet Y."/>
        </authorList>
    </citation>
    <scope>NUCLEOTIDE SEQUENCE</scope>
    <source>
        <strain evidence="1">MMC_N1</strain>
    </source>
</reference>
<accession>A0ABQ9J1K9</accession>
<evidence type="ECO:0000313" key="2">
    <source>
        <dbReference type="Proteomes" id="UP001162164"/>
    </source>
</evidence>
<dbReference type="Proteomes" id="UP001162164">
    <property type="component" value="Unassembled WGS sequence"/>
</dbReference>
<evidence type="ECO:0000313" key="1">
    <source>
        <dbReference type="EMBL" id="KAJ8971313.1"/>
    </source>
</evidence>
<dbReference type="EMBL" id="JAPWTJ010001500">
    <property type="protein sequence ID" value="KAJ8971313.1"/>
    <property type="molecule type" value="Genomic_DNA"/>
</dbReference>
<protein>
    <submittedName>
        <fullName evidence="1">Uncharacterized protein</fullName>
    </submittedName>
</protein>
<keyword evidence="2" id="KW-1185">Reference proteome</keyword>
<name>A0ABQ9J1K9_9CUCU</name>
<gene>
    <name evidence="1" type="ORF">NQ317_004556</name>
</gene>
<comment type="caution">
    <text evidence="1">The sequence shown here is derived from an EMBL/GenBank/DDBJ whole genome shotgun (WGS) entry which is preliminary data.</text>
</comment>